<dbReference type="Pfam" id="PF21983">
    <property type="entry name" value="NikA-like"/>
    <property type="match status" value="1"/>
</dbReference>
<accession>A0AA41FJT4</accession>
<dbReference type="RefSeq" id="WP_215630312.1">
    <property type="nucleotide sequence ID" value="NZ_WQPS01000065.1"/>
</dbReference>
<sequence length="99" mass="11356">MLKNQKISFRCTDKEKEKIQKKAGQHGIPVGEYVLEAALSGGKRIKGVSKDVVIELVEVTTMINELQMEISRYAVHSERVEGMSKELSERRDRLWLLLK</sequence>
<comment type="caution">
    <text evidence="1">The sequence shown here is derived from an EMBL/GenBank/DDBJ whole genome shotgun (WGS) entry which is preliminary data.</text>
</comment>
<name>A0AA41FJT4_9FIRM</name>
<protein>
    <recommendedName>
        <fullName evidence="3">Mobilization protein</fullName>
    </recommendedName>
</protein>
<dbReference type="InterPro" id="IPR053842">
    <property type="entry name" value="NikA-like"/>
</dbReference>
<dbReference type="AlphaFoldDB" id="A0AA41FJT4"/>
<dbReference type="Proteomes" id="UP000708338">
    <property type="component" value="Unassembled WGS sequence"/>
</dbReference>
<evidence type="ECO:0008006" key="3">
    <source>
        <dbReference type="Google" id="ProtNLM"/>
    </source>
</evidence>
<reference evidence="1" key="1">
    <citation type="journal article" date="2021" name="Gut Microbes">
        <title>A synthetic consortium of 100 gut commensals modulates the composition and function in a colon model of the microbiome of elderly subjects.</title>
        <authorList>
            <person name="Perez M."/>
            <person name="Ntemiri A."/>
            <person name="Tan H."/>
            <person name="Harris H.M.B."/>
            <person name="Roager H.M."/>
            <person name="Ribiere C."/>
            <person name="O'Toole P.W."/>
        </authorList>
    </citation>
    <scope>NUCLEOTIDE SEQUENCE</scope>
    <source>
        <strain evidence="1">MCC335</strain>
    </source>
</reference>
<organism evidence="1 2">
    <name type="scientific">Enterocloster citroniae</name>
    <dbReference type="NCBI Taxonomy" id="358743"/>
    <lineage>
        <taxon>Bacteria</taxon>
        <taxon>Bacillati</taxon>
        <taxon>Bacillota</taxon>
        <taxon>Clostridia</taxon>
        <taxon>Lachnospirales</taxon>
        <taxon>Lachnospiraceae</taxon>
        <taxon>Enterocloster</taxon>
    </lineage>
</organism>
<dbReference type="EMBL" id="WQPS01000065">
    <property type="protein sequence ID" value="MBT9812702.1"/>
    <property type="molecule type" value="Genomic_DNA"/>
</dbReference>
<evidence type="ECO:0000313" key="1">
    <source>
        <dbReference type="EMBL" id="MBT9812702.1"/>
    </source>
</evidence>
<evidence type="ECO:0000313" key="2">
    <source>
        <dbReference type="Proteomes" id="UP000708338"/>
    </source>
</evidence>
<gene>
    <name evidence="1" type="ORF">GPL26_24195</name>
</gene>
<proteinExistence type="predicted"/>